<dbReference type="PRINTS" id="PR00727">
    <property type="entry name" value="LEADERPTASE"/>
</dbReference>
<sequence>MRYDFDKEDKGPVIKKVILSLLIWFVEIAAVIGLAYFIANYALEKTVMPGQSMENTLKDQDKIIINKFAYVFHKPKRYDVIVFKQSNKEHSYLNVKRVIGLPGETVQIKGGKVYINGEELKERAVTDSIENPGLAEEDIKLDENEFFVLGDNRNNSEDSRFANIGNIVKEDIIGKAWIRQNGFAFINKLNIAKEE</sequence>
<keyword evidence="10" id="KW-1185">Reference proteome</keyword>
<dbReference type="Proteomes" id="UP000184386">
    <property type="component" value="Unassembled WGS sequence"/>
</dbReference>
<evidence type="ECO:0000256" key="6">
    <source>
        <dbReference type="PIRSR" id="PIRSR600223-1"/>
    </source>
</evidence>
<dbReference type="PANTHER" id="PTHR43390">
    <property type="entry name" value="SIGNAL PEPTIDASE I"/>
    <property type="match status" value="1"/>
</dbReference>
<dbReference type="GO" id="GO:0009003">
    <property type="term" value="F:signal peptidase activity"/>
    <property type="evidence" value="ECO:0007669"/>
    <property type="project" value="UniProtKB-EC"/>
</dbReference>
<reference evidence="9 10" key="1">
    <citation type="submission" date="2016-11" db="EMBL/GenBank/DDBJ databases">
        <authorList>
            <person name="Jaros S."/>
            <person name="Januszkiewicz K."/>
            <person name="Wedrychowicz H."/>
        </authorList>
    </citation>
    <scope>NUCLEOTIDE SEQUENCE [LARGE SCALE GENOMIC DNA]</scope>
    <source>
        <strain evidence="9 10">DSM 15929</strain>
    </source>
</reference>
<proteinExistence type="inferred from homology"/>
<feature type="transmembrane region" description="Helical" evidence="7">
    <location>
        <begin position="21"/>
        <end position="43"/>
    </location>
</feature>
<dbReference type="GO" id="GO:0005886">
    <property type="term" value="C:plasma membrane"/>
    <property type="evidence" value="ECO:0007669"/>
    <property type="project" value="UniProtKB-SubCell"/>
</dbReference>
<dbReference type="InterPro" id="IPR019533">
    <property type="entry name" value="Peptidase_S26"/>
</dbReference>
<comment type="subcellular location">
    <subcellularLocation>
        <location evidence="2">Cell membrane</location>
        <topology evidence="2">Single-pass type II membrane protein</topology>
    </subcellularLocation>
    <subcellularLocation>
        <location evidence="7">Membrane</location>
        <topology evidence="7">Single-pass type II membrane protein</topology>
    </subcellularLocation>
</comment>
<dbReference type="CDD" id="cd06530">
    <property type="entry name" value="S26_SPase_I"/>
    <property type="match status" value="1"/>
</dbReference>
<dbReference type="OrthoDB" id="9802919at2"/>
<dbReference type="InterPro" id="IPR019758">
    <property type="entry name" value="Pept_S26A_signal_pept_1_CS"/>
</dbReference>
<gene>
    <name evidence="9" type="ORF">SAMN02745136_00283</name>
</gene>
<evidence type="ECO:0000256" key="2">
    <source>
        <dbReference type="ARBA" id="ARBA00004401"/>
    </source>
</evidence>
<evidence type="ECO:0000256" key="3">
    <source>
        <dbReference type="ARBA" id="ARBA00009370"/>
    </source>
</evidence>
<dbReference type="PANTHER" id="PTHR43390:SF1">
    <property type="entry name" value="CHLOROPLAST PROCESSING PEPTIDASE"/>
    <property type="match status" value="1"/>
</dbReference>
<evidence type="ECO:0000256" key="1">
    <source>
        <dbReference type="ARBA" id="ARBA00000677"/>
    </source>
</evidence>
<name>A0A1M6K0I8_9FIRM</name>
<protein>
    <recommendedName>
        <fullName evidence="4 7">Signal peptidase I</fullName>
        <ecNumber evidence="4 7">3.4.21.89</ecNumber>
    </recommendedName>
</protein>
<keyword evidence="7" id="KW-0472">Membrane</keyword>
<dbReference type="InterPro" id="IPR019757">
    <property type="entry name" value="Pept_S26A_signal_pept_1_Lys-AS"/>
</dbReference>
<keyword evidence="7" id="KW-0812">Transmembrane</keyword>
<dbReference type="STRING" id="1121322.SAMN02745136_00283"/>
<dbReference type="EMBL" id="FRAC01000006">
    <property type="protein sequence ID" value="SHJ52473.1"/>
    <property type="molecule type" value="Genomic_DNA"/>
</dbReference>
<keyword evidence="7" id="KW-1133">Transmembrane helix</keyword>
<evidence type="ECO:0000259" key="8">
    <source>
        <dbReference type="Pfam" id="PF10502"/>
    </source>
</evidence>
<feature type="active site" evidence="6">
    <location>
        <position position="96"/>
    </location>
</feature>
<dbReference type="EC" id="3.4.21.89" evidence="4 7"/>
<dbReference type="SUPFAM" id="SSF51306">
    <property type="entry name" value="LexA/Signal peptidase"/>
    <property type="match status" value="1"/>
</dbReference>
<keyword evidence="7" id="KW-0645">Protease</keyword>
<dbReference type="PROSITE" id="PS00761">
    <property type="entry name" value="SPASE_I_3"/>
    <property type="match status" value="1"/>
</dbReference>
<organism evidence="9 10">
    <name type="scientific">Anaerocolumna jejuensis DSM 15929</name>
    <dbReference type="NCBI Taxonomy" id="1121322"/>
    <lineage>
        <taxon>Bacteria</taxon>
        <taxon>Bacillati</taxon>
        <taxon>Bacillota</taxon>
        <taxon>Clostridia</taxon>
        <taxon>Lachnospirales</taxon>
        <taxon>Lachnospiraceae</taxon>
        <taxon>Anaerocolumna</taxon>
    </lineage>
</organism>
<dbReference type="AlphaFoldDB" id="A0A1M6K0I8"/>
<dbReference type="GO" id="GO:0006465">
    <property type="term" value="P:signal peptide processing"/>
    <property type="evidence" value="ECO:0007669"/>
    <property type="project" value="InterPro"/>
</dbReference>
<evidence type="ECO:0000256" key="4">
    <source>
        <dbReference type="ARBA" id="ARBA00013208"/>
    </source>
</evidence>
<dbReference type="Gene3D" id="2.10.109.10">
    <property type="entry name" value="Umud Fragment, subunit A"/>
    <property type="match status" value="1"/>
</dbReference>
<dbReference type="InterPro" id="IPR000223">
    <property type="entry name" value="Pept_S26A_signal_pept_1"/>
</dbReference>
<dbReference type="PROSITE" id="PS00760">
    <property type="entry name" value="SPASE_I_2"/>
    <property type="match status" value="1"/>
</dbReference>
<dbReference type="NCBIfam" id="TIGR02227">
    <property type="entry name" value="sigpep_I_bact"/>
    <property type="match status" value="1"/>
</dbReference>
<dbReference type="Pfam" id="PF10502">
    <property type="entry name" value="Peptidase_S26"/>
    <property type="match status" value="1"/>
</dbReference>
<accession>A0A1M6K0I8</accession>
<comment type="similarity">
    <text evidence="3 7">Belongs to the peptidase S26 family.</text>
</comment>
<feature type="active site" evidence="6">
    <location>
        <position position="52"/>
    </location>
</feature>
<keyword evidence="5 7" id="KW-0378">Hydrolase</keyword>
<evidence type="ECO:0000256" key="7">
    <source>
        <dbReference type="RuleBase" id="RU362042"/>
    </source>
</evidence>
<feature type="domain" description="Peptidase S26" evidence="8">
    <location>
        <begin position="24"/>
        <end position="177"/>
    </location>
</feature>
<evidence type="ECO:0000313" key="9">
    <source>
        <dbReference type="EMBL" id="SHJ52473.1"/>
    </source>
</evidence>
<dbReference type="GO" id="GO:0004252">
    <property type="term" value="F:serine-type endopeptidase activity"/>
    <property type="evidence" value="ECO:0007669"/>
    <property type="project" value="InterPro"/>
</dbReference>
<evidence type="ECO:0000313" key="10">
    <source>
        <dbReference type="Proteomes" id="UP000184386"/>
    </source>
</evidence>
<evidence type="ECO:0000256" key="5">
    <source>
        <dbReference type="ARBA" id="ARBA00022801"/>
    </source>
</evidence>
<dbReference type="InterPro" id="IPR036286">
    <property type="entry name" value="LexA/Signal_pep-like_sf"/>
</dbReference>
<comment type="catalytic activity">
    <reaction evidence="1 7">
        <text>Cleavage of hydrophobic, N-terminal signal or leader sequences from secreted and periplasmic proteins.</text>
        <dbReference type="EC" id="3.4.21.89"/>
    </reaction>
</comment>